<accession>A0ABT1U6D8</accession>
<sequence>MDTNPLNSRQVNWKTRRKTLSIAIVTILYTNLSQGAAVNWVPNSDGFWDVVTNWSSDPNLPGISDDVLIDVGGATIRTITHGSGTDTIKSLSSQEAFVKSFGTLNINEASSFANTYTQTAGTLGGTGNVSIAG</sequence>
<dbReference type="EMBL" id="JANIBK010000048">
    <property type="protein sequence ID" value="MCQ8128945.1"/>
    <property type="molecule type" value="Genomic_DNA"/>
</dbReference>
<name>A0ABT1U6D8_9GAMM</name>
<reference evidence="1 2" key="1">
    <citation type="submission" date="2022-07" db="EMBL/GenBank/DDBJ databases">
        <title>Methylomonas rivi sp. nov., Methylomonas rosea sp. nov., Methylomonas aureus sp. nov. and Methylomonas subterranea sp. nov., four novel methanotrophs isolated from a freshwater creek and the deep terrestrial subsurface.</title>
        <authorList>
            <person name="Abin C."/>
            <person name="Sankaranarayanan K."/>
            <person name="Garner C."/>
            <person name="Sindelar R."/>
            <person name="Kotary K."/>
            <person name="Garner R."/>
            <person name="Barclay S."/>
            <person name="Lawson P."/>
            <person name="Krumholz L."/>
        </authorList>
    </citation>
    <scope>NUCLEOTIDE SEQUENCE [LARGE SCALE GENOMIC DNA]</scope>
    <source>
        <strain evidence="1 2">WSC-6</strain>
    </source>
</reference>
<protein>
    <submittedName>
        <fullName evidence="1">Uncharacterized protein</fullName>
    </submittedName>
</protein>
<gene>
    <name evidence="1" type="ORF">NP596_10795</name>
</gene>
<evidence type="ECO:0000313" key="1">
    <source>
        <dbReference type="EMBL" id="MCQ8128945.1"/>
    </source>
</evidence>
<evidence type="ECO:0000313" key="2">
    <source>
        <dbReference type="Proteomes" id="UP001524586"/>
    </source>
</evidence>
<dbReference type="Proteomes" id="UP001524586">
    <property type="component" value="Unassembled WGS sequence"/>
</dbReference>
<dbReference type="RefSeq" id="WP_256615362.1">
    <property type="nucleotide sequence ID" value="NZ_JANIBK010000048.1"/>
</dbReference>
<comment type="caution">
    <text evidence="1">The sequence shown here is derived from an EMBL/GenBank/DDBJ whole genome shotgun (WGS) entry which is preliminary data.</text>
</comment>
<proteinExistence type="predicted"/>
<feature type="non-terminal residue" evidence="1">
    <location>
        <position position="133"/>
    </location>
</feature>
<organism evidence="1 2">
    <name type="scientific">Methylomonas rivi</name>
    <dbReference type="NCBI Taxonomy" id="2952226"/>
    <lineage>
        <taxon>Bacteria</taxon>
        <taxon>Pseudomonadati</taxon>
        <taxon>Pseudomonadota</taxon>
        <taxon>Gammaproteobacteria</taxon>
        <taxon>Methylococcales</taxon>
        <taxon>Methylococcaceae</taxon>
        <taxon>Methylomonas</taxon>
    </lineage>
</organism>
<keyword evidence="2" id="KW-1185">Reference proteome</keyword>